<proteinExistence type="predicted"/>
<evidence type="ECO:0000313" key="6">
    <source>
        <dbReference type="EMBL" id="MCC9644540.1"/>
    </source>
</evidence>
<evidence type="ECO:0000256" key="3">
    <source>
        <dbReference type="ARBA" id="ARBA00022989"/>
    </source>
</evidence>
<evidence type="ECO:0000313" key="7">
    <source>
        <dbReference type="Proteomes" id="UP001430306"/>
    </source>
</evidence>
<comment type="caution">
    <text evidence="6">The sequence shown here is derived from an EMBL/GenBank/DDBJ whole genome shotgun (WGS) entry which is preliminary data.</text>
</comment>
<dbReference type="Proteomes" id="UP001430306">
    <property type="component" value="Unassembled WGS sequence"/>
</dbReference>
<keyword evidence="3 5" id="KW-1133">Transmembrane helix</keyword>
<feature type="transmembrane region" description="Helical" evidence="5">
    <location>
        <begin position="136"/>
        <end position="154"/>
    </location>
</feature>
<organism evidence="6 7">
    <name type="scientific">Rhodopirellula halodulae</name>
    <dbReference type="NCBI Taxonomy" id="2894198"/>
    <lineage>
        <taxon>Bacteria</taxon>
        <taxon>Pseudomonadati</taxon>
        <taxon>Planctomycetota</taxon>
        <taxon>Planctomycetia</taxon>
        <taxon>Pirellulales</taxon>
        <taxon>Pirellulaceae</taxon>
        <taxon>Rhodopirellula</taxon>
    </lineage>
</organism>
<dbReference type="PANTHER" id="PTHR20855:SF3">
    <property type="entry name" value="LD03007P"/>
    <property type="match status" value="1"/>
</dbReference>
<keyword evidence="2 5" id="KW-0812">Transmembrane</keyword>
<comment type="subcellular location">
    <subcellularLocation>
        <location evidence="1">Membrane</location>
        <topology evidence="1">Multi-pass membrane protein</topology>
    </subcellularLocation>
</comment>
<feature type="transmembrane region" description="Helical" evidence="5">
    <location>
        <begin position="45"/>
        <end position="71"/>
    </location>
</feature>
<keyword evidence="7" id="KW-1185">Reference proteome</keyword>
<feature type="transmembrane region" description="Helical" evidence="5">
    <location>
        <begin position="20"/>
        <end position="38"/>
    </location>
</feature>
<dbReference type="InterPro" id="IPR004254">
    <property type="entry name" value="AdipoR/HlyIII-related"/>
</dbReference>
<dbReference type="RefSeq" id="WP_230276261.1">
    <property type="nucleotide sequence ID" value="NZ_JAJKFW010000056.1"/>
</dbReference>
<accession>A0ABS8NLW3</accession>
<gene>
    <name evidence="6" type="ORF">LOC71_19885</name>
</gene>
<evidence type="ECO:0000256" key="5">
    <source>
        <dbReference type="SAM" id="Phobius"/>
    </source>
</evidence>
<sequence>MEHTVDVPPIQPEQEWANAWTHGLSAALWCGVGGWLVLSASQDTGLAIACGVYALSVVATFTCSTLSHVFLKQPLLDRFRAWDQAAIYLMIIGTYTPITYGYAPEDWRMPLLILMWTAAIAGFYNKAIRMHRVHSISVVSYLLMGWLPAIPLITNVPLELAWSMLLGGIVYSLGVVFLMNDRRAPYLHAVWHLMVLTASLVHAIGIAWYVVQPTTLT</sequence>
<keyword evidence="4 5" id="KW-0472">Membrane</keyword>
<feature type="transmembrane region" description="Helical" evidence="5">
    <location>
        <begin position="190"/>
        <end position="211"/>
    </location>
</feature>
<evidence type="ECO:0000256" key="1">
    <source>
        <dbReference type="ARBA" id="ARBA00004141"/>
    </source>
</evidence>
<feature type="transmembrane region" description="Helical" evidence="5">
    <location>
        <begin position="107"/>
        <end position="124"/>
    </location>
</feature>
<feature type="transmembrane region" description="Helical" evidence="5">
    <location>
        <begin position="160"/>
        <end position="178"/>
    </location>
</feature>
<reference evidence="6" key="1">
    <citation type="submission" date="2021-11" db="EMBL/GenBank/DDBJ databases">
        <title>Genome sequence.</title>
        <authorList>
            <person name="Sun Q."/>
        </authorList>
    </citation>
    <scope>NUCLEOTIDE SEQUENCE</scope>
    <source>
        <strain evidence="6">JC740</strain>
    </source>
</reference>
<dbReference type="EMBL" id="JAJKFW010000056">
    <property type="protein sequence ID" value="MCC9644540.1"/>
    <property type="molecule type" value="Genomic_DNA"/>
</dbReference>
<name>A0ABS8NLW3_9BACT</name>
<dbReference type="PANTHER" id="PTHR20855">
    <property type="entry name" value="ADIPOR/PROGESTIN RECEPTOR-RELATED"/>
    <property type="match status" value="1"/>
</dbReference>
<protein>
    <submittedName>
        <fullName evidence="6">Hemolysin III family protein</fullName>
    </submittedName>
</protein>
<dbReference type="Pfam" id="PF03006">
    <property type="entry name" value="HlyIII"/>
    <property type="match status" value="1"/>
</dbReference>
<evidence type="ECO:0000256" key="4">
    <source>
        <dbReference type="ARBA" id="ARBA00023136"/>
    </source>
</evidence>
<evidence type="ECO:0000256" key="2">
    <source>
        <dbReference type="ARBA" id="ARBA00022692"/>
    </source>
</evidence>